<dbReference type="EMBL" id="BAAAZN010000001">
    <property type="protein sequence ID" value="GAA3522843.1"/>
    <property type="molecule type" value="Genomic_DNA"/>
</dbReference>
<evidence type="ECO:0000313" key="1">
    <source>
        <dbReference type="EMBL" id="GAA3522843.1"/>
    </source>
</evidence>
<dbReference type="Proteomes" id="UP001500689">
    <property type="component" value="Unassembled WGS sequence"/>
</dbReference>
<protein>
    <submittedName>
        <fullName evidence="1">Uncharacterized protein</fullName>
    </submittedName>
</protein>
<accession>A0ABP6UUJ6</accession>
<comment type="caution">
    <text evidence="1">The sequence shown here is derived from an EMBL/GenBank/DDBJ whole genome shotgun (WGS) entry which is preliminary data.</text>
</comment>
<name>A0ABP6UUJ6_9PSEU</name>
<sequence>MRVSHRFTAESAAFDGHILVSLAGLVPVMASAGQTELSTLLA</sequence>
<keyword evidence="2" id="KW-1185">Reference proteome</keyword>
<gene>
    <name evidence="1" type="ORF">GCM10022222_00900</name>
</gene>
<organism evidence="1 2">
    <name type="scientific">Amycolatopsis ultiminotia</name>
    <dbReference type="NCBI Taxonomy" id="543629"/>
    <lineage>
        <taxon>Bacteria</taxon>
        <taxon>Bacillati</taxon>
        <taxon>Actinomycetota</taxon>
        <taxon>Actinomycetes</taxon>
        <taxon>Pseudonocardiales</taxon>
        <taxon>Pseudonocardiaceae</taxon>
        <taxon>Amycolatopsis</taxon>
    </lineage>
</organism>
<reference evidence="2" key="1">
    <citation type="journal article" date="2019" name="Int. J. Syst. Evol. Microbiol.">
        <title>The Global Catalogue of Microorganisms (GCM) 10K type strain sequencing project: providing services to taxonomists for standard genome sequencing and annotation.</title>
        <authorList>
            <consortium name="The Broad Institute Genomics Platform"/>
            <consortium name="The Broad Institute Genome Sequencing Center for Infectious Disease"/>
            <person name="Wu L."/>
            <person name="Ma J."/>
        </authorList>
    </citation>
    <scope>NUCLEOTIDE SEQUENCE [LARGE SCALE GENOMIC DNA]</scope>
    <source>
        <strain evidence="2">JCM 16898</strain>
    </source>
</reference>
<proteinExistence type="predicted"/>
<evidence type="ECO:0000313" key="2">
    <source>
        <dbReference type="Proteomes" id="UP001500689"/>
    </source>
</evidence>